<keyword evidence="5 11" id="KW-0418">Kinase</keyword>
<dbReference type="AlphaFoldDB" id="A0A645BW45"/>
<dbReference type="EC" id="2.7.9.3" evidence="11"/>
<dbReference type="GO" id="GO:0016260">
    <property type="term" value="P:selenocysteine biosynthetic process"/>
    <property type="evidence" value="ECO:0007669"/>
    <property type="project" value="InterPro"/>
</dbReference>
<dbReference type="EMBL" id="VSSQ01021640">
    <property type="protein sequence ID" value="MPM67353.1"/>
    <property type="molecule type" value="Genomic_DNA"/>
</dbReference>
<dbReference type="PANTHER" id="PTHR10256">
    <property type="entry name" value="SELENIDE, WATER DIKINASE"/>
    <property type="match status" value="1"/>
</dbReference>
<dbReference type="Gene3D" id="3.90.650.10">
    <property type="entry name" value="PurM-like C-terminal domain"/>
    <property type="match status" value="1"/>
</dbReference>
<keyword evidence="4" id="KW-0547">Nucleotide-binding</keyword>
<dbReference type="InterPro" id="IPR016188">
    <property type="entry name" value="PurM-like_N"/>
</dbReference>
<keyword evidence="6" id="KW-0067">ATP-binding</keyword>
<dbReference type="InterPro" id="IPR036921">
    <property type="entry name" value="PurM-like_N_sf"/>
</dbReference>
<feature type="domain" description="PurM-like C-terminal" evidence="10">
    <location>
        <begin position="166"/>
        <end position="342"/>
    </location>
</feature>
<comment type="caution">
    <text evidence="11">The sequence shown here is derived from an EMBL/GenBank/DDBJ whole genome shotgun (WGS) entry which is preliminary data.</text>
</comment>
<evidence type="ECO:0000256" key="2">
    <source>
        <dbReference type="ARBA" id="ARBA00022679"/>
    </source>
</evidence>
<dbReference type="Gene3D" id="3.30.1330.10">
    <property type="entry name" value="PurM-like, N-terminal domain"/>
    <property type="match status" value="1"/>
</dbReference>
<evidence type="ECO:0000256" key="6">
    <source>
        <dbReference type="ARBA" id="ARBA00022840"/>
    </source>
</evidence>
<gene>
    <name evidence="11" type="primary">selD_23</name>
    <name evidence="11" type="ORF">SDC9_114275</name>
</gene>
<dbReference type="FunFam" id="3.90.650.10:FF:000004">
    <property type="entry name" value="Selenide, water dikinase"/>
    <property type="match status" value="1"/>
</dbReference>
<dbReference type="FunFam" id="3.30.1330.10:FF:000003">
    <property type="entry name" value="Selenide, water dikinase"/>
    <property type="match status" value="1"/>
</dbReference>
<dbReference type="NCBIfam" id="TIGR00476">
    <property type="entry name" value="selD"/>
    <property type="match status" value="1"/>
</dbReference>
<dbReference type="InterPro" id="IPR004536">
    <property type="entry name" value="SPS/SelD"/>
</dbReference>
<dbReference type="InterPro" id="IPR036676">
    <property type="entry name" value="PurM-like_C_sf"/>
</dbReference>
<dbReference type="GO" id="GO:0005524">
    <property type="term" value="F:ATP binding"/>
    <property type="evidence" value="ECO:0007669"/>
    <property type="project" value="UniProtKB-KW"/>
</dbReference>
<evidence type="ECO:0000256" key="7">
    <source>
        <dbReference type="ARBA" id="ARBA00022842"/>
    </source>
</evidence>
<keyword evidence="3" id="KW-0479">Metal-binding</keyword>
<evidence type="ECO:0000256" key="8">
    <source>
        <dbReference type="ARBA" id="ARBA00023266"/>
    </source>
</evidence>
<evidence type="ECO:0000256" key="3">
    <source>
        <dbReference type="ARBA" id="ARBA00022723"/>
    </source>
</evidence>
<dbReference type="Pfam" id="PF02769">
    <property type="entry name" value="AIRS_C"/>
    <property type="match status" value="1"/>
</dbReference>
<dbReference type="PIRSF" id="PIRSF036407">
    <property type="entry name" value="Selenphspht_syn"/>
    <property type="match status" value="1"/>
</dbReference>
<evidence type="ECO:0000256" key="4">
    <source>
        <dbReference type="ARBA" id="ARBA00022741"/>
    </source>
</evidence>
<keyword evidence="7" id="KW-0460">Magnesium</keyword>
<protein>
    <submittedName>
        <fullName evidence="11">Selenide, water dikinase</fullName>
        <ecNumber evidence="11">2.7.9.3</ecNumber>
    </submittedName>
</protein>
<sequence length="345" mass="36682">MSDELKLTKLAQCAGCGAKVGAGVLAQLLSGLPVRHDPNLLVGYDTSDDASVYKISDDLVLIQTVDFFPPIVDDPFTFGQIAAANALSDVYAMGGEPRLALNLLCASPQMSPEAVHAVLRGGYDKVYEAGAVITGGHSIQDSEPKYGLSVTGFGHPEKIWMNSRAQAGDVLLLTKPLGIGILTTAHKGGMADENAYAQAIEQMRTLNKTARDIMTNFTIHSCTDVTGFGLLGHALEMAKGGGITLILEHERIPLLPQAYELAELGLLPEGMYRNRNFAGSHVFAAPGVSRAAQDVFYDPQTSGGLLMAVPEAGAQLLIERLTDALPYAAQIGYVSHPGEYSIEIR</sequence>
<keyword evidence="2 11" id="KW-0808">Transferase</keyword>
<accession>A0A645BW45</accession>
<evidence type="ECO:0000259" key="9">
    <source>
        <dbReference type="Pfam" id="PF00586"/>
    </source>
</evidence>
<name>A0A645BW45_9ZZZZ</name>
<dbReference type="InterPro" id="IPR010918">
    <property type="entry name" value="PurM-like_C_dom"/>
</dbReference>
<dbReference type="Pfam" id="PF00586">
    <property type="entry name" value="AIRS"/>
    <property type="match status" value="1"/>
</dbReference>
<dbReference type="SUPFAM" id="SSF56042">
    <property type="entry name" value="PurM C-terminal domain-like"/>
    <property type="match status" value="1"/>
</dbReference>
<dbReference type="CDD" id="cd02195">
    <property type="entry name" value="SelD"/>
    <property type="match status" value="1"/>
</dbReference>
<comment type="similarity">
    <text evidence="1">Belongs to the selenophosphate synthase 1 family. Class I subfamily.</text>
</comment>
<dbReference type="InterPro" id="IPR023061">
    <property type="entry name" value="SelD_I"/>
</dbReference>
<dbReference type="HAMAP" id="MF_00625">
    <property type="entry name" value="SelD"/>
    <property type="match status" value="1"/>
</dbReference>
<dbReference type="GO" id="GO:0046872">
    <property type="term" value="F:metal ion binding"/>
    <property type="evidence" value="ECO:0007669"/>
    <property type="project" value="UniProtKB-KW"/>
</dbReference>
<feature type="domain" description="PurM-like N-terminal" evidence="9">
    <location>
        <begin position="48"/>
        <end position="152"/>
    </location>
</feature>
<dbReference type="NCBIfam" id="NF002098">
    <property type="entry name" value="PRK00943.1"/>
    <property type="match status" value="1"/>
</dbReference>
<dbReference type="PANTHER" id="PTHR10256:SF0">
    <property type="entry name" value="INACTIVE SELENIDE, WATER DIKINASE-LIKE PROTEIN-RELATED"/>
    <property type="match status" value="1"/>
</dbReference>
<dbReference type="SUPFAM" id="SSF55326">
    <property type="entry name" value="PurM N-terminal domain-like"/>
    <property type="match status" value="1"/>
</dbReference>
<proteinExistence type="inferred from homology"/>
<dbReference type="GO" id="GO:0004756">
    <property type="term" value="F:selenide, water dikinase activity"/>
    <property type="evidence" value="ECO:0007669"/>
    <property type="project" value="UniProtKB-EC"/>
</dbReference>
<evidence type="ECO:0000259" key="10">
    <source>
        <dbReference type="Pfam" id="PF02769"/>
    </source>
</evidence>
<dbReference type="GO" id="GO:0005737">
    <property type="term" value="C:cytoplasm"/>
    <property type="evidence" value="ECO:0007669"/>
    <property type="project" value="TreeGrafter"/>
</dbReference>
<evidence type="ECO:0000313" key="11">
    <source>
        <dbReference type="EMBL" id="MPM67353.1"/>
    </source>
</evidence>
<keyword evidence="8" id="KW-0711">Selenium</keyword>
<organism evidence="11">
    <name type="scientific">bioreactor metagenome</name>
    <dbReference type="NCBI Taxonomy" id="1076179"/>
    <lineage>
        <taxon>unclassified sequences</taxon>
        <taxon>metagenomes</taxon>
        <taxon>ecological metagenomes</taxon>
    </lineage>
</organism>
<evidence type="ECO:0000256" key="5">
    <source>
        <dbReference type="ARBA" id="ARBA00022777"/>
    </source>
</evidence>
<reference evidence="11" key="1">
    <citation type="submission" date="2019-08" db="EMBL/GenBank/DDBJ databases">
        <authorList>
            <person name="Kucharzyk K."/>
            <person name="Murdoch R.W."/>
            <person name="Higgins S."/>
            <person name="Loffler F."/>
        </authorList>
    </citation>
    <scope>NUCLEOTIDE SEQUENCE</scope>
</reference>
<evidence type="ECO:0000256" key="1">
    <source>
        <dbReference type="ARBA" id="ARBA00008026"/>
    </source>
</evidence>